<organism evidence="2">
    <name type="scientific">uncultured Gemmatimonadaceae bacterium</name>
    <dbReference type="NCBI Taxonomy" id="246130"/>
    <lineage>
        <taxon>Bacteria</taxon>
        <taxon>Pseudomonadati</taxon>
        <taxon>Gemmatimonadota</taxon>
        <taxon>Gemmatimonadia</taxon>
        <taxon>Gemmatimonadales</taxon>
        <taxon>Gemmatimonadaceae</taxon>
        <taxon>environmental samples</taxon>
    </lineage>
</organism>
<reference evidence="2" key="1">
    <citation type="submission" date="2020-02" db="EMBL/GenBank/DDBJ databases">
        <authorList>
            <person name="Meier V. D."/>
        </authorList>
    </citation>
    <scope>NUCLEOTIDE SEQUENCE</scope>
    <source>
        <strain evidence="2">AVDCRST_MAG11</strain>
    </source>
</reference>
<feature type="region of interest" description="Disordered" evidence="1">
    <location>
        <begin position="1"/>
        <end position="117"/>
    </location>
</feature>
<dbReference type="EMBL" id="CADCTU010000810">
    <property type="protein sequence ID" value="CAA9356098.1"/>
    <property type="molecule type" value="Genomic_DNA"/>
</dbReference>
<feature type="compositionally biased region" description="Basic residues" evidence="1">
    <location>
        <begin position="68"/>
        <end position="86"/>
    </location>
</feature>
<feature type="compositionally biased region" description="Basic and acidic residues" evidence="1">
    <location>
        <begin position="96"/>
        <end position="111"/>
    </location>
</feature>
<accession>A0A6J4MCN3</accession>
<gene>
    <name evidence="2" type="ORF">AVDCRST_MAG11-3824</name>
</gene>
<protein>
    <submittedName>
        <fullName evidence="2">Uncharacterized protein</fullName>
    </submittedName>
</protein>
<sequence length="140" mass="14948">RGAPARDRAPVRSAAPARRAGWPARPVSGARAPRRGLPRGAPRRRPVAHALRPVRRRHVRVPAGGHEGRHRGHGHVRAPRSGHRVHLGAGAPRVHPPRDGGDLRRGADPRPQRGAAALAGLARGRKLGTFRGVLLPGRPV</sequence>
<proteinExistence type="predicted"/>
<feature type="compositionally biased region" description="Low complexity" evidence="1">
    <location>
        <begin position="11"/>
        <end position="31"/>
    </location>
</feature>
<evidence type="ECO:0000256" key="1">
    <source>
        <dbReference type="SAM" id="MobiDB-lite"/>
    </source>
</evidence>
<feature type="non-terminal residue" evidence="2">
    <location>
        <position position="140"/>
    </location>
</feature>
<name>A0A6J4MCN3_9BACT</name>
<feature type="non-terminal residue" evidence="2">
    <location>
        <position position="1"/>
    </location>
</feature>
<dbReference type="AlphaFoldDB" id="A0A6J4MCN3"/>
<feature type="compositionally biased region" description="Basic residues" evidence="1">
    <location>
        <begin position="32"/>
        <end position="60"/>
    </location>
</feature>
<feature type="compositionally biased region" description="Basic and acidic residues" evidence="1">
    <location>
        <begin position="1"/>
        <end position="10"/>
    </location>
</feature>
<evidence type="ECO:0000313" key="2">
    <source>
        <dbReference type="EMBL" id="CAA9356098.1"/>
    </source>
</evidence>